<evidence type="ECO:0000256" key="1">
    <source>
        <dbReference type="SAM" id="MobiDB-lite"/>
    </source>
</evidence>
<gene>
    <name evidence="2" type="ORF">COEREDRAFT_89691</name>
</gene>
<name>A0A2G5B2R1_COERN</name>
<evidence type="ECO:0000313" key="3">
    <source>
        <dbReference type="Proteomes" id="UP000242474"/>
    </source>
</evidence>
<reference evidence="2 3" key="1">
    <citation type="journal article" date="2015" name="Genome Biol. Evol.">
        <title>Phylogenomic analyses indicate that early fungi evolved digesting cell walls of algal ancestors of land plants.</title>
        <authorList>
            <person name="Chang Y."/>
            <person name="Wang S."/>
            <person name="Sekimoto S."/>
            <person name="Aerts A.L."/>
            <person name="Choi C."/>
            <person name="Clum A."/>
            <person name="LaButti K.M."/>
            <person name="Lindquist E.A."/>
            <person name="Yee Ngan C."/>
            <person name="Ohm R.A."/>
            <person name="Salamov A.A."/>
            <person name="Grigoriev I.V."/>
            <person name="Spatafora J.W."/>
            <person name="Berbee M.L."/>
        </authorList>
    </citation>
    <scope>NUCLEOTIDE SEQUENCE [LARGE SCALE GENOMIC DNA]</scope>
    <source>
        <strain evidence="2 3">NRRL 1564</strain>
    </source>
</reference>
<feature type="region of interest" description="Disordered" evidence="1">
    <location>
        <begin position="1"/>
        <end position="24"/>
    </location>
</feature>
<keyword evidence="3" id="KW-1185">Reference proteome</keyword>
<dbReference type="EMBL" id="KZ303541">
    <property type="protein sequence ID" value="PIA13285.1"/>
    <property type="molecule type" value="Genomic_DNA"/>
</dbReference>
<feature type="compositionally biased region" description="Basic and acidic residues" evidence="1">
    <location>
        <begin position="1"/>
        <end position="21"/>
    </location>
</feature>
<dbReference type="Proteomes" id="UP000242474">
    <property type="component" value="Unassembled WGS sequence"/>
</dbReference>
<protein>
    <submittedName>
        <fullName evidence="2">Uncharacterized protein</fullName>
    </submittedName>
</protein>
<accession>A0A2G5B2R1</accession>
<dbReference type="AlphaFoldDB" id="A0A2G5B2R1"/>
<proteinExistence type="predicted"/>
<evidence type="ECO:0000313" key="2">
    <source>
        <dbReference type="EMBL" id="PIA13285.1"/>
    </source>
</evidence>
<organism evidence="2 3">
    <name type="scientific">Coemansia reversa (strain ATCC 12441 / NRRL 1564)</name>
    <dbReference type="NCBI Taxonomy" id="763665"/>
    <lineage>
        <taxon>Eukaryota</taxon>
        <taxon>Fungi</taxon>
        <taxon>Fungi incertae sedis</taxon>
        <taxon>Zoopagomycota</taxon>
        <taxon>Kickxellomycotina</taxon>
        <taxon>Kickxellomycetes</taxon>
        <taxon>Kickxellales</taxon>
        <taxon>Kickxellaceae</taxon>
        <taxon>Coemansia</taxon>
    </lineage>
</organism>
<sequence length="118" mass="12865">MSDSFKNRTEIPREPLIDSDMRASGGEDMGVGIDVGEDGVIDLKILEIFEKGKRVGDAANTKLIIGGVVYLRNYAEKNSKSSTKANTSTVIVDKDVDEVEQLKTMLCSGMIEDLLNPI</sequence>